<comment type="function">
    <text evidence="6">Transcriptional repressor that regulates multiple aspects of plant growth and development.</text>
</comment>
<dbReference type="OrthoDB" id="689823at2759"/>
<evidence type="ECO:0000313" key="9">
    <source>
        <dbReference type="Proteomes" id="UP001152484"/>
    </source>
</evidence>
<dbReference type="GO" id="GO:0045892">
    <property type="term" value="P:negative regulation of DNA-templated transcription"/>
    <property type="evidence" value="ECO:0007669"/>
    <property type="project" value="UniProtKB-UniRule"/>
</dbReference>
<name>A0A9P0ZE29_CUSEU</name>
<dbReference type="Pfam" id="PF04844">
    <property type="entry name" value="Ovate"/>
    <property type="match status" value="1"/>
</dbReference>
<evidence type="ECO:0000256" key="4">
    <source>
        <dbReference type="ARBA" id="ARBA00023163"/>
    </source>
</evidence>
<dbReference type="GO" id="GO:0005634">
    <property type="term" value="C:nucleus"/>
    <property type="evidence" value="ECO:0007669"/>
    <property type="project" value="UniProtKB-SubCell"/>
</dbReference>
<organism evidence="8 9">
    <name type="scientific">Cuscuta europaea</name>
    <name type="common">European dodder</name>
    <dbReference type="NCBI Taxonomy" id="41803"/>
    <lineage>
        <taxon>Eukaryota</taxon>
        <taxon>Viridiplantae</taxon>
        <taxon>Streptophyta</taxon>
        <taxon>Embryophyta</taxon>
        <taxon>Tracheophyta</taxon>
        <taxon>Spermatophyta</taxon>
        <taxon>Magnoliopsida</taxon>
        <taxon>eudicotyledons</taxon>
        <taxon>Gunneridae</taxon>
        <taxon>Pentapetalae</taxon>
        <taxon>asterids</taxon>
        <taxon>lamiids</taxon>
        <taxon>Solanales</taxon>
        <taxon>Convolvulaceae</taxon>
        <taxon>Cuscuteae</taxon>
        <taxon>Cuscuta</taxon>
        <taxon>Cuscuta subgen. Cuscuta</taxon>
    </lineage>
</organism>
<keyword evidence="3 6" id="KW-0805">Transcription regulation</keyword>
<dbReference type="AlphaFoldDB" id="A0A9P0ZE29"/>
<evidence type="ECO:0000256" key="6">
    <source>
        <dbReference type="RuleBase" id="RU367028"/>
    </source>
</evidence>
<dbReference type="InterPro" id="IPR006458">
    <property type="entry name" value="Ovate_C"/>
</dbReference>
<comment type="caution">
    <text evidence="8">The sequence shown here is derived from an EMBL/GenBank/DDBJ whole genome shotgun (WGS) entry which is preliminary data.</text>
</comment>
<reference evidence="8" key="1">
    <citation type="submission" date="2022-07" db="EMBL/GenBank/DDBJ databases">
        <authorList>
            <person name="Macas J."/>
            <person name="Novak P."/>
            <person name="Neumann P."/>
        </authorList>
    </citation>
    <scope>NUCLEOTIDE SEQUENCE</scope>
</reference>
<dbReference type="InterPro" id="IPR038933">
    <property type="entry name" value="Ovate"/>
</dbReference>
<keyword evidence="5 6" id="KW-0539">Nucleus</keyword>
<dbReference type="PANTHER" id="PTHR33057:SF26">
    <property type="entry name" value="TRANSCRIPTION REPRESSOR OFP13"/>
    <property type="match status" value="1"/>
</dbReference>
<evidence type="ECO:0000256" key="2">
    <source>
        <dbReference type="ARBA" id="ARBA00022491"/>
    </source>
</evidence>
<evidence type="ECO:0000313" key="8">
    <source>
        <dbReference type="EMBL" id="CAH9097303.1"/>
    </source>
</evidence>
<evidence type="ECO:0000259" key="7">
    <source>
        <dbReference type="PROSITE" id="PS51754"/>
    </source>
</evidence>
<comment type="subcellular location">
    <subcellularLocation>
        <location evidence="1 6">Nucleus</location>
    </subcellularLocation>
</comment>
<gene>
    <name evidence="8" type="ORF">CEURO_LOCUS13792</name>
</gene>
<dbReference type="NCBIfam" id="TIGR01568">
    <property type="entry name" value="A_thal_3678"/>
    <property type="match status" value="1"/>
</dbReference>
<keyword evidence="2 6" id="KW-0678">Repressor</keyword>
<dbReference type="EMBL" id="CAMAPE010000035">
    <property type="protein sequence ID" value="CAH9097303.1"/>
    <property type="molecule type" value="Genomic_DNA"/>
</dbReference>
<accession>A0A9P0ZE29</accession>
<keyword evidence="9" id="KW-1185">Reference proteome</keyword>
<proteinExistence type="predicted"/>
<keyword evidence="4 6" id="KW-0804">Transcription</keyword>
<sequence>MGKKTSLLPSIFKNRELQSSWEWRLSCSHTKTLSFRSPTSDGVATPESFFTETSGSTSFLTDHSEETIIREVMRSSDRLFFEPGECTIMEDPKEKMVNEESEEENPFKESVVVVMDTEDPYRDFKRSMQEMIESCDGVQDWEWLQELLGWYLKMNGDGNHGFIVRAFVDLLIELSSTSAKTSYSLCTSYSSAVSCLSPPASPFSSLGLKGI</sequence>
<dbReference type="PANTHER" id="PTHR33057">
    <property type="entry name" value="TRANSCRIPTION REPRESSOR OFP7-RELATED"/>
    <property type="match status" value="1"/>
</dbReference>
<evidence type="ECO:0000256" key="5">
    <source>
        <dbReference type="ARBA" id="ARBA00023242"/>
    </source>
</evidence>
<evidence type="ECO:0000256" key="3">
    <source>
        <dbReference type="ARBA" id="ARBA00023015"/>
    </source>
</evidence>
<dbReference type="PROSITE" id="PS51754">
    <property type="entry name" value="OVATE"/>
    <property type="match status" value="1"/>
</dbReference>
<evidence type="ECO:0000256" key="1">
    <source>
        <dbReference type="ARBA" id="ARBA00004123"/>
    </source>
</evidence>
<protein>
    <recommendedName>
        <fullName evidence="6">Transcription repressor</fullName>
    </recommendedName>
    <alternativeName>
        <fullName evidence="6">Ovate family protein</fullName>
    </alternativeName>
</protein>
<feature type="domain" description="OVATE" evidence="7">
    <location>
        <begin position="113"/>
        <end position="173"/>
    </location>
</feature>
<dbReference type="Proteomes" id="UP001152484">
    <property type="component" value="Unassembled WGS sequence"/>
</dbReference>